<organism evidence="1 2">
    <name type="scientific">Gracilibacillus pellucidus</name>
    <dbReference type="NCBI Taxonomy" id="3095368"/>
    <lineage>
        <taxon>Bacteria</taxon>
        <taxon>Bacillati</taxon>
        <taxon>Bacillota</taxon>
        <taxon>Bacilli</taxon>
        <taxon>Bacillales</taxon>
        <taxon>Bacillaceae</taxon>
        <taxon>Gracilibacillus</taxon>
    </lineage>
</organism>
<protein>
    <submittedName>
        <fullName evidence="1">NERD domain-containing protein</fullName>
    </submittedName>
</protein>
<keyword evidence="2" id="KW-1185">Reference proteome</keyword>
<sequence length="315" mass="37145">MLDCVRKSLYVKQLEILMRRLSTHDVTEALEKAYGREIAGYSGEKKLPYYLQMVPREKRLLFGVRIPWQNHFFQIDNLSFFQNRLFLCEVKHLKGTLSINEAGQLTQETADGKLEIYDNPLVQATFQREKLTNVLHLHDFNIPTIHPIVVFTHPSANLTFQHPDMLPIQQLPHRITELLQQDTQPHYSLSEHRQLMDFIAKHHQERNVNILDKFQIHPRKLIRGVFCPTCKNVKANRVYGTWQCSKCGRKDKMMHVEALKEWALLFQPTITNKQARWFLTNISIDLTKRLLTQLNCPHTGSYKNRQYDLTNLFQK</sequence>
<accession>A0ACC6M484</accession>
<reference evidence="1" key="1">
    <citation type="submission" date="2023-11" db="EMBL/GenBank/DDBJ databases">
        <title>Gracilibacillus pellucida a moderately halophilic bacterium isolated from saline soil in Xinjiang province.</title>
        <authorList>
            <person name="Zhang Z."/>
            <person name="Tan F."/>
            <person name="Wang Y."/>
            <person name="Xia M."/>
        </authorList>
    </citation>
    <scope>NUCLEOTIDE SEQUENCE</scope>
    <source>
        <strain evidence="1">S3-1-1</strain>
    </source>
</reference>
<evidence type="ECO:0000313" key="2">
    <source>
        <dbReference type="Proteomes" id="UP001277972"/>
    </source>
</evidence>
<comment type="caution">
    <text evidence="1">The sequence shown here is derived from an EMBL/GenBank/DDBJ whole genome shotgun (WGS) entry which is preliminary data.</text>
</comment>
<dbReference type="Proteomes" id="UP001277972">
    <property type="component" value="Unassembled WGS sequence"/>
</dbReference>
<evidence type="ECO:0000313" key="1">
    <source>
        <dbReference type="EMBL" id="MDX8045701.1"/>
    </source>
</evidence>
<gene>
    <name evidence="1" type="ORF">SH601_06830</name>
</gene>
<proteinExistence type="predicted"/>
<name>A0ACC6M484_9BACI</name>
<dbReference type="EMBL" id="JAWZSR010000003">
    <property type="protein sequence ID" value="MDX8045701.1"/>
    <property type="molecule type" value="Genomic_DNA"/>
</dbReference>